<name>A0A8H6LYX4_9AGAR</name>
<dbReference type="SUPFAM" id="SSF48208">
    <property type="entry name" value="Six-hairpin glycosidases"/>
    <property type="match status" value="1"/>
</dbReference>
<comment type="caution">
    <text evidence="1">The sequence shown here is derived from an EMBL/GenBank/DDBJ whole genome shotgun (WGS) entry which is preliminary data.</text>
</comment>
<organism evidence="1 2">
    <name type="scientific">Ephemerocybe angulata</name>
    <dbReference type="NCBI Taxonomy" id="980116"/>
    <lineage>
        <taxon>Eukaryota</taxon>
        <taxon>Fungi</taxon>
        <taxon>Dikarya</taxon>
        <taxon>Basidiomycota</taxon>
        <taxon>Agaricomycotina</taxon>
        <taxon>Agaricomycetes</taxon>
        <taxon>Agaricomycetidae</taxon>
        <taxon>Agaricales</taxon>
        <taxon>Agaricineae</taxon>
        <taxon>Psathyrellaceae</taxon>
        <taxon>Ephemerocybe</taxon>
    </lineage>
</organism>
<dbReference type="InterPro" id="IPR008928">
    <property type="entry name" value="6-hairpin_glycosidase_sf"/>
</dbReference>
<reference evidence="1 2" key="1">
    <citation type="submission" date="2020-07" db="EMBL/GenBank/DDBJ databases">
        <title>Comparative genomics of pyrophilous fungi reveals a link between fire events and developmental genes.</title>
        <authorList>
            <consortium name="DOE Joint Genome Institute"/>
            <person name="Steindorff A.S."/>
            <person name="Carver A."/>
            <person name="Calhoun S."/>
            <person name="Stillman K."/>
            <person name="Liu H."/>
            <person name="Lipzen A."/>
            <person name="Pangilinan J."/>
            <person name="Labutti K."/>
            <person name="Bruns T.D."/>
            <person name="Grigoriev I.V."/>
        </authorList>
    </citation>
    <scope>NUCLEOTIDE SEQUENCE [LARGE SCALE GENOMIC DNA]</scope>
    <source>
        <strain evidence="1 2">CBS 144469</strain>
    </source>
</reference>
<dbReference type="PANTHER" id="PTHR41814:SF1">
    <property type="entry name" value="CELLULASE"/>
    <property type="match status" value="1"/>
</dbReference>
<evidence type="ECO:0000313" key="2">
    <source>
        <dbReference type="Proteomes" id="UP000521943"/>
    </source>
</evidence>
<dbReference type="PANTHER" id="PTHR41814">
    <property type="entry name" value="EXPRESSED PROTEIN"/>
    <property type="match status" value="1"/>
</dbReference>
<dbReference type="InterPro" id="IPR012341">
    <property type="entry name" value="6hp_glycosidase-like_sf"/>
</dbReference>
<dbReference type="GO" id="GO:0005975">
    <property type="term" value="P:carbohydrate metabolic process"/>
    <property type="evidence" value="ECO:0007669"/>
    <property type="project" value="InterPro"/>
</dbReference>
<dbReference type="OrthoDB" id="4138492at2759"/>
<dbReference type="Gene3D" id="1.50.10.10">
    <property type="match status" value="1"/>
</dbReference>
<proteinExistence type="predicted"/>
<dbReference type="Proteomes" id="UP000521943">
    <property type="component" value="Unassembled WGS sequence"/>
</dbReference>
<dbReference type="GO" id="GO:0003824">
    <property type="term" value="F:catalytic activity"/>
    <property type="evidence" value="ECO:0007669"/>
    <property type="project" value="UniProtKB-ARBA"/>
</dbReference>
<evidence type="ECO:0000313" key="1">
    <source>
        <dbReference type="EMBL" id="KAF6747154.1"/>
    </source>
</evidence>
<keyword evidence="2" id="KW-1185">Reference proteome</keyword>
<dbReference type="EMBL" id="JACGCI010000084">
    <property type="protein sequence ID" value="KAF6747154.1"/>
    <property type="molecule type" value="Genomic_DNA"/>
</dbReference>
<accession>A0A8H6LYX4</accession>
<dbReference type="AlphaFoldDB" id="A0A8H6LYX4"/>
<protein>
    <submittedName>
        <fullName evidence="1">Uncharacterized protein</fullName>
    </submittedName>
</protein>
<gene>
    <name evidence="1" type="ORF">DFP72DRAFT_992618</name>
</gene>
<sequence>MSSLNKVLPAIGLISAALNNYNPFPYNPGFDIQKRPMLELYTPQFSVFGPAPFPVAVIPEKSNKALEYVAKNANLGDGTYDALDAGNGAAGDPASMGVMAMQQTALSTGLLNVVPRFSNGAISHRAAIPELWADFMYMVPPFLAYYAADKSDEDLLKETVKQCGLYRDILQTDTKESYKGMTRVLATVLKAPVAEGKAWQKDATAQLTGYIKEILDGAMGSQKDQDLLRNYFQDIDGQHGFGEISGSSLLAAVAYRMAVIAPSTFTTKYITFADDLRKALGGNDKDGNPHITKHRPEGQAFVVLMYAAYRDCINAGICPKPSKEGSGATADRRAQIYFKRPSQYQLSRRRREWHRT</sequence>